<dbReference type="PROSITE" id="PS51257">
    <property type="entry name" value="PROKAR_LIPOPROTEIN"/>
    <property type="match status" value="1"/>
</dbReference>
<keyword evidence="3" id="KW-1185">Reference proteome</keyword>
<reference evidence="2 3" key="2">
    <citation type="journal article" date="2022" name="Mar. Drugs">
        <title>Bioassay-Guided Fractionation Leads to the Detection of Cholic Acid Generated by the Rare Thalassomonas sp.</title>
        <authorList>
            <person name="Pheiffer F."/>
            <person name="Schneider Y.K."/>
            <person name="Hansen E.H."/>
            <person name="Andersen J.H."/>
            <person name="Isaksson J."/>
            <person name="Busche T."/>
            <person name="R C."/>
            <person name="Kalinowski J."/>
            <person name="Zyl L.V."/>
            <person name="Trindade M."/>
        </authorList>
    </citation>
    <scope>NUCLEOTIDE SEQUENCE [LARGE SCALE GENOMIC DNA]</scope>
    <source>
        <strain evidence="2 3">XOM25</strain>
    </source>
</reference>
<proteinExistence type="predicted"/>
<keyword evidence="1" id="KW-0732">Signal</keyword>
<accession>A0AAE9Z2Y5</accession>
<dbReference type="InterPro" id="IPR021253">
    <property type="entry name" value="ZrgA-like"/>
</dbReference>
<dbReference type="RefSeq" id="WP_084723907.1">
    <property type="nucleotide sequence ID" value="NZ_CP059733.1"/>
</dbReference>
<dbReference type="Proteomes" id="UP000032352">
    <property type="component" value="Chromosome"/>
</dbReference>
<evidence type="ECO:0000313" key="3">
    <source>
        <dbReference type="Proteomes" id="UP000032352"/>
    </source>
</evidence>
<gene>
    <name evidence="2" type="ORF">SG34_027955</name>
</gene>
<feature type="signal peptide" evidence="1">
    <location>
        <begin position="1"/>
        <end position="28"/>
    </location>
</feature>
<dbReference type="Pfam" id="PF10986">
    <property type="entry name" value="ZrgA"/>
    <property type="match status" value="1"/>
</dbReference>
<dbReference type="KEGG" id="tvd:SG34_027955"/>
<dbReference type="EMBL" id="CP059733">
    <property type="protein sequence ID" value="WDE05090.1"/>
    <property type="molecule type" value="Genomic_DNA"/>
</dbReference>
<evidence type="ECO:0000313" key="2">
    <source>
        <dbReference type="EMBL" id="WDE05090.1"/>
    </source>
</evidence>
<reference evidence="2 3" key="1">
    <citation type="journal article" date="2015" name="Genome Announc.">
        <title>Draft Genome Sequences of Marine Isolates of Thalassomonas viridans and Thalassomonas actiniarum.</title>
        <authorList>
            <person name="Olonade I."/>
            <person name="van Zyl L.J."/>
            <person name="Trindade M."/>
        </authorList>
    </citation>
    <scope>NUCLEOTIDE SEQUENCE [LARGE SCALE GENOMIC DNA]</scope>
    <source>
        <strain evidence="2 3">XOM25</strain>
    </source>
</reference>
<dbReference type="AlphaFoldDB" id="A0AAE9Z2Y5"/>
<evidence type="ECO:0000256" key="1">
    <source>
        <dbReference type="SAM" id="SignalP"/>
    </source>
</evidence>
<name>A0AAE9Z2Y5_9GAMM</name>
<sequence length="188" mass="20647">MHRILSDKKRLVCAMLLPLLGSSCLSFAGDHAAHVHGYADLTLAMENNALHLQLTAPAESLAGFEHRAATEAEIAHLAHIKQRLSSPGNIIRFHGTSCLLNDTEINTGALEPSEKETSPRQPQQTPAEHAEITVSYRFHCQSPEELTAVSLELFRQFAALEKIHAVWISSSRQGSGLLTPSKRTINLR</sequence>
<organism evidence="2 3">
    <name type="scientific">Thalassomonas viridans</name>
    <dbReference type="NCBI Taxonomy" id="137584"/>
    <lineage>
        <taxon>Bacteria</taxon>
        <taxon>Pseudomonadati</taxon>
        <taxon>Pseudomonadota</taxon>
        <taxon>Gammaproteobacteria</taxon>
        <taxon>Alteromonadales</taxon>
        <taxon>Colwelliaceae</taxon>
        <taxon>Thalassomonas</taxon>
    </lineage>
</organism>
<feature type="chain" id="PRO_5042170050" evidence="1">
    <location>
        <begin position="29"/>
        <end position="188"/>
    </location>
</feature>
<protein>
    <submittedName>
        <fullName evidence="2">DUF2796 domain-containing protein</fullName>
    </submittedName>
</protein>